<dbReference type="InterPro" id="IPR000847">
    <property type="entry name" value="LysR_HTH_N"/>
</dbReference>
<comment type="similarity">
    <text evidence="1">Belongs to the LysR transcriptional regulatory family.</text>
</comment>
<dbReference type="Gene3D" id="3.40.190.290">
    <property type="match status" value="1"/>
</dbReference>
<dbReference type="AlphaFoldDB" id="A0A5B9WCB5"/>
<dbReference type="KEGG" id="agv:OJF2_68200"/>
<evidence type="ECO:0000256" key="3">
    <source>
        <dbReference type="ARBA" id="ARBA00023125"/>
    </source>
</evidence>
<keyword evidence="2" id="KW-0805">Transcription regulation</keyword>
<dbReference type="PRINTS" id="PR00039">
    <property type="entry name" value="HTHLYSR"/>
</dbReference>
<dbReference type="SUPFAM" id="SSF46785">
    <property type="entry name" value="Winged helix' DNA-binding domain"/>
    <property type="match status" value="1"/>
</dbReference>
<dbReference type="PROSITE" id="PS50931">
    <property type="entry name" value="HTH_LYSR"/>
    <property type="match status" value="1"/>
</dbReference>
<evidence type="ECO:0000313" key="7">
    <source>
        <dbReference type="Proteomes" id="UP000324233"/>
    </source>
</evidence>
<name>A0A5B9WCB5_9BACT</name>
<dbReference type="Pfam" id="PF00126">
    <property type="entry name" value="HTH_1"/>
    <property type="match status" value="1"/>
</dbReference>
<dbReference type="PANTHER" id="PTHR30419">
    <property type="entry name" value="HTH-TYPE TRANSCRIPTIONAL REGULATOR YBHD"/>
    <property type="match status" value="1"/>
</dbReference>
<dbReference type="EMBL" id="CP042997">
    <property type="protein sequence ID" value="QEH38222.1"/>
    <property type="molecule type" value="Genomic_DNA"/>
</dbReference>
<protein>
    <submittedName>
        <fullName evidence="6">HTH-type transcriptional regulator GbpR</fullName>
    </submittedName>
</protein>
<dbReference type="InterPro" id="IPR036390">
    <property type="entry name" value="WH_DNA-bd_sf"/>
</dbReference>
<sequence length="304" mass="32872">MEARQFRHVLALVECGNFHKAAESLRVTQPALSKSIQGIERELGVRLFDRHGKAVAPTVFGTLAAKAARQVVDAIDGLARAIEQTTALDAGELSVGAGPYAADVWFGQVAGRVLRAHPGLRITLHVEPWEALPEALRSGRIDLSVANSEPVRGRREFRVVEFPSQPGIWVCRAGHPLALREKPGRAALLAYPLIGPHMPESILRWLEAGTRAHPSVLARKIDTTSMTMVKAMIREGDAVSLVHPASVRAELRSGEFATLELDAPPLAFDSGLAWLSDRSLSPAALAFARELLAEVGLDPESHLN</sequence>
<feature type="domain" description="HTH lysR-type" evidence="5">
    <location>
        <begin position="1"/>
        <end position="58"/>
    </location>
</feature>
<keyword evidence="7" id="KW-1185">Reference proteome</keyword>
<dbReference type="Pfam" id="PF03466">
    <property type="entry name" value="LysR_substrate"/>
    <property type="match status" value="1"/>
</dbReference>
<accession>A0A5B9WCB5</accession>
<dbReference type="Gene3D" id="1.10.10.10">
    <property type="entry name" value="Winged helix-like DNA-binding domain superfamily/Winged helix DNA-binding domain"/>
    <property type="match status" value="1"/>
</dbReference>
<gene>
    <name evidence="6" type="primary">gbpR</name>
    <name evidence="6" type="ORF">OJF2_68200</name>
</gene>
<evidence type="ECO:0000256" key="1">
    <source>
        <dbReference type="ARBA" id="ARBA00009437"/>
    </source>
</evidence>
<dbReference type="GO" id="GO:0003700">
    <property type="term" value="F:DNA-binding transcription factor activity"/>
    <property type="evidence" value="ECO:0007669"/>
    <property type="project" value="InterPro"/>
</dbReference>
<dbReference type="FunFam" id="1.10.10.10:FF:000001">
    <property type="entry name" value="LysR family transcriptional regulator"/>
    <property type="match status" value="1"/>
</dbReference>
<dbReference type="GO" id="GO:0005829">
    <property type="term" value="C:cytosol"/>
    <property type="evidence" value="ECO:0007669"/>
    <property type="project" value="TreeGrafter"/>
</dbReference>
<evidence type="ECO:0000313" key="6">
    <source>
        <dbReference type="EMBL" id="QEH38222.1"/>
    </source>
</evidence>
<evidence type="ECO:0000256" key="2">
    <source>
        <dbReference type="ARBA" id="ARBA00023015"/>
    </source>
</evidence>
<organism evidence="6 7">
    <name type="scientific">Aquisphaera giovannonii</name>
    <dbReference type="NCBI Taxonomy" id="406548"/>
    <lineage>
        <taxon>Bacteria</taxon>
        <taxon>Pseudomonadati</taxon>
        <taxon>Planctomycetota</taxon>
        <taxon>Planctomycetia</taxon>
        <taxon>Isosphaerales</taxon>
        <taxon>Isosphaeraceae</taxon>
        <taxon>Aquisphaera</taxon>
    </lineage>
</organism>
<dbReference type="InterPro" id="IPR036388">
    <property type="entry name" value="WH-like_DNA-bd_sf"/>
</dbReference>
<dbReference type="SUPFAM" id="SSF53850">
    <property type="entry name" value="Periplasmic binding protein-like II"/>
    <property type="match status" value="1"/>
</dbReference>
<proteinExistence type="inferred from homology"/>
<dbReference type="RefSeq" id="WP_168222182.1">
    <property type="nucleotide sequence ID" value="NZ_CP042997.1"/>
</dbReference>
<dbReference type="Proteomes" id="UP000324233">
    <property type="component" value="Chromosome"/>
</dbReference>
<dbReference type="PANTHER" id="PTHR30419:SF30">
    <property type="entry name" value="LYSR FAMILY TRANSCRIPTIONAL REGULATOR"/>
    <property type="match status" value="1"/>
</dbReference>
<dbReference type="InterPro" id="IPR050950">
    <property type="entry name" value="HTH-type_LysR_regulators"/>
</dbReference>
<keyword evidence="4" id="KW-0804">Transcription</keyword>
<dbReference type="InterPro" id="IPR005119">
    <property type="entry name" value="LysR_subst-bd"/>
</dbReference>
<dbReference type="GO" id="GO:0003677">
    <property type="term" value="F:DNA binding"/>
    <property type="evidence" value="ECO:0007669"/>
    <property type="project" value="UniProtKB-KW"/>
</dbReference>
<evidence type="ECO:0000256" key="4">
    <source>
        <dbReference type="ARBA" id="ARBA00023163"/>
    </source>
</evidence>
<keyword evidence="3" id="KW-0238">DNA-binding</keyword>
<evidence type="ECO:0000259" key="5">
    <source>
        <dbReference type="PROSITE" id="PS50931"/>
    </source>
</evidence>
<reference evidence="6 7" key="1">
    <citation type="submission" date="2019-08" db="EMBL/GenBank/DDBJ databases">
        <title>Deep-cultivation of Planctomycetes and their phenomic and genomic characterization uncovers novel biology.</title>
        <authorList>
            <person name="Wiegand S."/>
            <person name="Jogler M."/>
            <person name="Boedeker C."/>
            <person name="Pinto D."/>
            <person name="Vollmers J."/>
            <person name="Rivas-Marin E."/>
            <person name="Kohn T."/>
            <person name="Peeters S.H."/>
            <person name="Heuer A."/>
            <person name="Rast P."/>
            <person name="Oberbeckmann S."/>
            <person name="Bunk B."/>
            <person name="Jeske O."/>
            <person name="Meyerdierks A."/>
            <person name="Storesund J.E."/>
            <person name="Kallscheuer N."/>
            <person name="Luecker S."/>
            <person name="Lage O.M."/>
            <person name="Pohl T."/>
            <person name="Merkel B.J."/>
            <person name="Hornburger P."/>
            <person name="Mueller R.-W."/>
            <person name="Bruemmer F."/>
            <person name="Labrenz M."/>
            <person name="Spormann A.M."/>
            <person name="Op den Camp H."/>
            <person name="Overmann J."/>
            <person name="Amann R."/>
            <person name="Jetten M.S.M."/>
            <person name="Mascher T."/>
            <person name="Medema M.H."/>
            <person name="Devos D.P."/>
            <person name="Kaster A.-K."/>
            <person name="Ovreas L."/>
            <person name="Rohde M."/>
            <person name="Galperin M.Y."/>
            <person name="Jogler C."/>
        </authorList>
    </citation>
    <scope>NUCLEOTIDE SEQUENCE [LARGE SCALE GENOMIC DNA]</scope>
    <source>
        <strain evidence="6 7">OJF2</strain>
    </source>
</reference>